<name>A0A136J121_9PEZI</name>
<evidence type="ECO:0008006" key="5">
    <source>
        <dbReference type="Google" id="ProtNLM"/>
    </source>
</evidence>
<dbReference type="InParanoid" id="A0A136J121"/>
<feature type="non-terminal residue" evidence="3">
    <location>
        <position position="296"/>
    </location>
</feature>
<dbReference type="PANTHER" id="PTHR31977:SF1">
    <property type="entry name" value="UPF0696 PROTEIN C11ORF68"/>
    <property type="match status" value="1"/>
</dbReference>
<dbReference type="Pfam" id="PF08939">
    <property type="entry name" value="Bles03"/>
    <property type="match status" value="1"/>
</dbReference>
<gene>
    <name evidence="3" type="ORF">Micbo1qcDRAFT_135964</name>
</gene>
<evidence type="ECO:0000313" key="3">
    <source>
        <dbReference type="EMBL" id="KXJ90696.1"/>
    </source>
</evidence>
<evidence type="ECO:0000313" key="4">
    <source>
        <dbReference type="Proteomes" id="UP000070501"/>
    </source>
</evidence>
<sequence length="296" mass="33490">MDTSDDSDFYGDEDELVVLERKVDQFDVPSWWRIQAQHQPPSRLHIKAQGRADMSQFHNPYAGVPYAWQLTETVDSFLSRLPPSTTEGVPWIYVCNPYIQRKPRSFSSNQHAPGCENEGPQDNDADVSTLMQGGMERLHMVSEFTDHLRNLGKPLPQIQHEVKRAGLNASEDILRLAKHLHVTCGKWMLFCTVCEVDAVWEIVAKATVNNELGIAAKVAPKSEIESRAERIICVYTADFSDRQDVKRVASSLHRLGLIPSTGRPIYYKPDAYTYLGLSSKNPWEIRASIYDSATIL</sequence>
<dbReference type="Proteomes" id="UP000070501">
    <property type="component" value="Unassembled WGS sequence"/>
</dbReference>
<evidence type="ECO:0000256" key="1">
    <source>
        <dbReference type="ARBA" id="ARBA00010568"/>
    </source>
</evidence>
<dbReference type="PANTHER" id="PTHR31977">
    <property type="entry name" value="UPF0696 PROTEIN C11ORF68"/>
    <property type="match status" value="1"/>
</dbReference>
<dbReference type="InterPro" id="IPR023398">
    <property type="entry name" value="TIF_eIF4e-like"/>
</dbReference>
<dbReference type="AlphaFoldDB" id="A0A136J121"/>
<dbReference type="InterPro" id="IPR015034">
    <property type="entry name" value="Bles03"/>
</dbReference>
<evidence type="ECO:0000256" key="2">
    <source>
        <dbReference type="SAM" id="MobiDB-lite"/>
    </source>
</evidence>
<keyword evidence="4" id="KW-1185">Reference proteome</keyword>
<protein>
    <recommendedName>
        <fullName evidence="5">DUF1917-domain-containing protein</fullName>
    </recommendedName>
</protein>
<dbReference type="EMBL" id="KQ964252">
    <property type="protein sequence ID" value="KXJ90696.1"/>
    <property type="molecule type" value="Genomic_DNA"/>
</dbReference>
<dbReference type="Gene3D" id="3.30.760.10">
    <property type="entry name" value="RNA Cap, Translation Initiation Factor Eif4e"/>
    <property type="match status" value="1"/>
</dbReference>
<organism evidence="3 4">
    <name type="scientific">Microdochium bolleyi</name>
    <dbReference type="NCBI Taxonomy" id="196109"/>
    <lineage>
        <taxon>Eukaryota</taxon>
        <taxon>Fungi</taxon>
        <taxon>Dikarya</taxon>
        <taxon>Ascomycota</taxon>
        <taxon>Pezizomycotina</taxon>
        <taxon>Sordariomycetes</taxon>
        <taxon>Xylariomycetidae</taxon>
        <taxon>Xylariales</taxon>
        <taxon>Microdochiaceae</taxon>
        <taxon>Microdochium</taxon>
    </lineage>
</organism>
<dbReference type="SUPFAM" id="SSF55418">
    <property type="entry name" value="eIF4e-like"/>
    <property type="match status" value="1"/>
</dbReference>
<dbReference type="OrthoDB" id="10067381at2759"/>
<feature type="region of interest" description="Disordered" evidence="2">
    <location>
        <begin position="105"/>
        <end position="124"/>
    </location>
</feature>
<reference evidence="4" key="1">
    <citation type="submission" date="2016-02" db="EMBL/GenBank/DDBJ databases">
        <title>Draft genome sequence of Microdochium bolleyi, a fungal endophyte of beachgrass.</title>
        <authorList>
            <consortium name="DOE Joint Genome Institute"/>
            <person name="David A.S."/>
            <person name="May G."/>
            <person name="Haridas S."/>
            <person name="Lim J."/>
            <person name="Wang M."/>
            <person name="Labutti K."/>
            <person name="Lipzen A."/>
            <person name="Barry K."/>
            <person name="Grigoriev I.V."/>
        </authorList>
    </citation>
    <scope>NUCLEOTIDE SEQUENCE [LARGE SCALE GENOMIC DNA]</scope>
    <source>
        <strain evidence="4">J235TASD1</strain>
    </source>
</reference>
<accession>A0A136J121</accession>
<proteinExistence type="inferred from homology"/>
<comment type="similarity">
    <text evidence="1">Belongs to the UPF0696 family.</text>
</comment>